<keyword evidence="5" id="KW-0804">Transcription</keyword>
<dbReference type="GO" id="GO:0003700">
    <property type="term" value="F:DNA-binding transcription factor activity"/>
    <property type="evidence" value="ECO:0007669"/>
    <property type="project" value="InterPro"/>
</dbReference>
<dbReference type="Gene3D" id="1.20.5.170">
    <property type="match status" value="1"/>
</dbReference>
<dbReference type="GO" id="GO:0000976">
    <property type="term" value="F:transcription cis-regulatory region binding"/>
    <property type="evidence" value="ECO:0007669"/>
    <property type="project" value="UniProtKB-ARBA"/>
</dbReference>
<dbReference type="SMART" id="SM00338">
    <property type="entry name" value="BRLZ"/>
    <property type="match status" value="1"/>
</dbReference>
<keyword evidence="10" id="KW-1185">Reference proteome</keyword>
<feature type="compositionally biased region" description="Basic and acidic residues" evidence="7">
    <location>
        <begin position="75"/>
        <end position="91"/>
    </location>
</feature>
<dbReference type="InterPro" id="IPR004827">
    <property type="entry name" value="bZIP"/>
</dbReference>
<dbReference type="PANTHER" id="PTHR45967">
    <property type="entry name" value="G-BOX-BINDING FACTOR 3-RELATED"/>
    <property type="match status" value="1"/>
</dbReference>
<dbReference type="Proteomes" id="UP000242715">
    <property type="component" value="Unassembled WGS sequence"/>
</dbReference>
<dbReference type="GO" id="GO:0005634">
    <property type="term" value="C:nucleus"/>
    <property type="evidence" value="ECO:0007669"/>
    <property type="project" value="UniProtKB-SubCell"/>
</dbReference>
<dbReference type="OrthoDB" id="1642657at2759"/>
<dbReference type="InterPro" id="IPR012900">
    <property type="entry name" value="MFMR"/>
</dbReference>
<comment type="subcellular location">
    <subcellularLocation>
        <location evidence="1">Nucleus</location>
    </subcellularLocation>
</comment>
<dbReference type="AlphaFoldDB" id="A0A2Z6NVK4"/>
<dbReference type="Pfam" id="PF07777">
    <property type="entry name" value="MFMR"/>
    <property type="match status" value="1"/>
</dbReference>
<evidence type="ECO:0000313" key="10">
    <source>
        <dbReference type="Proteomes" id="UP000242715"/>
    </source>
</evidence>
<evidence type="ECO:0000256" key="6">
    <source>
        <dbReference type="ARBA" id="ARBA00023242"/>
    </source>
</evidence>
<dbReference type="Pfam" id="PF00170">
    <property type="entry name" value="bZIP_1"/>
    <property type="match status" value="1"/>
</dbReference>
<organism evidence="9 10">
    <name type="scientific">Trifolium subterraneum</name>
    <name type="common">Subterranean clover</name>
    <dbReference type="NCBI Taxonomy" id="3900"/>
    <lineage>
        <taxon>Eukaryota</taxon>
        <taxon>Viridiplantae</taxon>
        <taxon>Streptophyta</taxon>
        <taxon>Embryophyta</taxon>
        <taxon>Tracheophyta</taxon>
        <taxon>Spermatophyta</taxon>
        <taxon>Magnoliopsida</taxon>
        <taxon>eudicotyledons</taxon>
        <taxon>Gunneridae</taxon>
        <taxon>Pentapetalae</taxon>
        <taxon>rosids</taxon>
        <taxon>fabids</taxon>
        <taxon>Fabales</taxon>
        <taxon>Fabaceae</taxon>
        <taxon>Papilionoideae</taxon>
        <taxon>50 kb inversion clade</taxon>
        <taxon>NPAAA clade</taxon>
        <taxon>Hologalegina</taxon>
        <taxon>IRL clade</taxon>
        <taxon>Trifolieae</taxon>
        <taxon>Trifolium</taxon>
    </lineage>
</organism>
<dbReference type="InterPro" id="IPR046347">
    <property type="entry name" value="bZIP_sf"/>
</dbReference>
<keyword evidence="6" id="KW-0539">Nucleus</keyword>
<evidence type="ECO:0000256" key="4">
    <source>
        <dbReference type="ARBA" id="ARBA00023125"/>
    </source>
</evidence>
<sequence>MGTKEDSTTKPSKSSSSTQEVPTVPPPYPDWSSSMQHPMMAPYGTPVPYPAMYPPGNIYAHPSMVVTPSAMHQTTEFEGKGPDGKDKDSSKKSKGISTNTSAKAGESGKAGSGSGNDGFSQSGESGSEGSSNGSDENQQGGFDLMLVNGANVQNNTTGPISQSPVPGNPIVSMPATNLNIGMDLWNASPANAEAAKMRHNQSSAPGAGEQWMQQDDRELKRQKRKQSNRESARRSRLRKQAECEELQKRVEALGGENRTLREELQKLSEECEKLTSENSSIKEELERLCGPEVVANLE</sequence>
<dbReference type="CDD" id="cd14702">
    <property type="entry name" value="bZIP_plant_GBF1"/>
    <property type="match status" value="1"/>
</dbReference>
<dbReference type="EMBL" id="DF973787">
    <property type="protein sequence ID" value="GAU39985.1"/>
    <property type="molecule type" value="Genomic_DNA"/>
</dbReference>
<feature type="compositionally biased region" description="Low complexity" evidence="7">
    <location>
        <begin position="117"/>
        <end position="138"/>
    </location>
</feature>
<keyword evidence="3" id="KW-0805">Transcription regulation</keyword>
<reference evidence="10" key="1">
    <citation type="journal article" date="2017" name="Front. Plant Sci.">
        <title>Climate Clever Clovers: New Paradigm to Reduce the Environmental Footprint of Ruminants by Breeding Low Methanogenic Forages Utilizing Haplotype Variation.</title>
        <authorList>
            <person name="Kaur P."/>
            <person name="Appels R."/>
            <person name="Bayer P.E."/>
            <person name="Keeble-Gagnere G."/>
            <person name="Wang J."/>
            <person name="Hirakawa H."/>
            <person name="Shirasawa K."/>
            <person name="Vercoe P."/>
            <person name="Stefanova K."/>
            <person name="Durmic Z."/>
            <person name="Nichols P."/>
            <person name="Revell C."/>
            <person name="Isobe S.N."/>
            <person name="Edwards D."/>
            <person name="Erskine W."/>
        </authorList>
    </citation>
    <scope>NUCLEOTIDE SEQUENCE [LARGE SCALE GENOMIC DNA]</scope>
    <source>
        <strain evidence="10">cv. Daliak</strain>
    </source>
</reference>
<feature type="compositionally biased region" description="Low complexity" evidence="7">
    <location>
        <begin position="9"/>
        <end position="18"/>
    </location>
</feature>
<feature type="domain" description="BZIP" evidence="8">
    <location>
        <begin position="218"/>
        <end position="281"/>
    </location>
</feature>
<feature type="region of interest" description="Disordered" evidence="7">
    <location>
        <begin position="193"/>
        <end position="241"/>
    </location>
</feature>
<comment type="similarity">
    <text evidence="2">Belongs to the bZIP family.</text>
</comment>
<evidence type="ECO:0000256" key="7">
    <source>
        <dbReference type="SAM" id="MobiDB-lite"/>
    </source>
</evidence>
<proteinExistence type="inferred from homology"/>
<dbReference type="PANTHER" id="PTHR45967:SF20">
    <property type="entry name" value="G-BOX-BINDING FACTOR 1"/>
    <property type="match status" value="1"/>
</dbReference>
<evidence type="ECO:0000259" key="8">
    <source>
        <dbReference type="PROSITE" id="PS50217"/>
    </source>
</evidence>
<dbReference type="InterPro" id="IPR045314">
    <property type="entry name" value="bZIP_plant_GBF1"/>
</dbReference>
<evidence type="ECO:0000256" key="5">
    <source>
        <dbReference type="ARBA" id="ARBA00023163"/>
    </source>
</evidence>
<evidence type="ECO:0000256" key="1">
    <source>
        <dbReference type="ARBA" id="ARBA00004123"/>
    </source>
</evidence>
<dbReference type="InterPro" id="IPR044827">
    <property type="entry name" value="GBF-like"/>
</dbReference>
<evidence type="ECO:0000256" key="2">
    <source>
        <dbReference type="ARBA" id="ARBA00007163"/>
    </source>
</evidence>
<evidence type="ECO:0000256" key="3">
    <source>
        <dbReference type="ARBA" id="ARBA00023015"/>
    </source>
</evidence>
<dbReference type="SUPFAM" id="SSF57959">
    <property type="entry name" value="Leucine zipper domain"/>
    <property type="match status" value="1"/>
</dbReference>
<feature type="region of interest" description="Disordered" evidence="7">
    <location>
        <begin position="275"/>
        <end position="298"/>
    </location>
</feature>
<dbReference type="PROSITE" id="PS50217">
    <property type="entry name" value="BZIP"/>
    <property type="match status" value="1"/>
</dbReference>
<keyword evidence="4" id="KW-0238">DNA-binding</keyword>
<feature type="compositionally biased region" description="Basic and acidic residues" evidence="7">
    <location>
        <begin position="227"/>
        <end position="241"/>
    </location>
</feature>
<name>A0A2Z6NVK4_TRISU</name>
<feature type="region of interest" description="Disordered" evidence="7">
    <location>
        <begin position="1"/>
        <end position="141"/>
    </location>
</feature>
<dbReference type="GO" id="GO:0046983">
    <property type="term" value="F:protein dimerization activity"/>
    <property type="evidence" value="ECO:0007669"/>
    <property type="project" value="UniProtKB-ARBA"/>
</dbReference>
<feature type="compositionally biased region" description="Basic and acidic residues" evidence="7">
    <location>
        <begin position="275"/>
        <end position="289"/>
    </location>
</feature>
<gene>
    <name evidence="9" type="ORF">TSUD_211060</name>
</gene>
<accession>A0A2Z6NVK4</accession>
<dbReference type="PROSITE" id="PS00036">
    <property type="entry name" value="BZIP_BASIC"/>
    <property type="match status" value="1"/>
</dbReference>
<dbReference type="FunFam" id="1.20.5.170:FF:000020">
    <property type="entry name" value="BZIP transcription factor"/>
    <property type="match status" value="1"/>
</dbReference>
<evidence type="ECO:0000313" key="9">
    <source>
        <dbReference type="EMBL" id="GAU39985.1"/>
    </source>
</evidence>
<protein>
    <recommendedName>
        <fullName evidence="8">BZIP domain-containing protein</fullName>
    </recommendedName>
</protein>